<reference evidence="2 3" key="1">
    <citation type="submission" date="2018-06" db="EMBL/GenBank/DDBJ databases">
        <title>Genomic Encyclopedia of Type Strains, Phase III (KMG-III): the genomes of soil and plant-associated and newly described type strains.</title>
        <authorList>
            <person name="Whitman W."/>
        </authorList>
    </citation>
    <scope>NUCLEOTIDE SEQUENCE [LARGE SCALE GENOMIC DNA]</scope>
    <source>
        <strain evidence="2 3">CGMCC 4.7090</strain>
    </source>
</reference>
<dbReference type="EMBL" id="QLMJ01000001">
    <property type="protein sequence ID" value="RAK43265.1"/>
    <property type="molecule type" value="Genomic_DNA"/>
</dbReference>
<dbReference type="OrthoDB" id="3405865at2"/>
<organism evidence="2 3">
    <name type="scientific">Actinoplanes lutulentus</name>
    <dbReference type="NCBI Taxonomy" id="1287878"/>
    <lineage>
        <taxon>Bacteria</taxon>
        <taxon>Bacillati</taxon>
        <taxon>Actinomycetota</taxon>
        <taxon>Actinomycetes</taxon>
        <taxon>Micromonosporales</taxon>
        <taxon>Micromonosporaceae</taxon>
        <taxon>Actinoplanes</taxon>
    </lineage>
</organism>
<keyword evidence="1" id="KW-1133">Transmembrane helix</keyword>
<feature type="transmembrane region" description="Helical" evidence="1">
    <location>
        <begin position="41"/>
        <end position="61"/>
    </location>
</feature>
<protein>
    <recommendedName>
        <fullName evidence="4">WD40 repeat protein</fullName>
    </recommendedName>
</protein>
<keyword evidence="1" id="KW-0812">Transmembrane</keyword>
<sequence length="357" mass="38162">MDRIPHDIETLIRDVAQAEPGYGGDFADIPRRARRHRNRQMTAAFAGVAAVIAVVGIGVSVNRAPDRTPVNPPAATTAAPLPTGAQRLMLNGADGSYRTFENATPIYTEFGGTQVGEFTVDSTWQMRKHQVVGADRWDRFAGLADGSIVAIGPQGSKTNLVVAGPDGTVRQTREVGKAGEKVTLVSATSEYAYLWRPSGLVEHTLNAGGERVLVTPEQLDVTDFFDGQIYGADVENGKLALTRKSNPCVVEFVALDTPSEAEMVSLDGNATCDRIISLRLSPDASEVAIAYVDDAGPEITLMDVTTGALSDGTSVDIDPYHSEDPIVAISWVDAKTLRGMAYRAIPSSDLTPFTITR</sequence>
<dbReference type="Proteomes" id="UP000249341">
    <property type="component" value="Unassembled WGS sequence"/>
</dbReference>
<comment type="caution">
    <text evidence="2">The sequence shown here is derived from an EMBL/GenBank/DDBJ whole genome shotgun (WGS) entry which is preliminary data.</text>
</comment>
<evidence type="ECO:0000313" key="2">
    <source>
        <dbReference type="EMBL" id="RAK43265.1"/>
    </source>
</evidence>
<name>A0A327ZLN4_9ACTN</name>
<dbReference type="RefSeq" id="WP_111647041.1">
    <property type="nucleotide sequence ID" value="NZ_JACHWI010000001.1"/>
</dbReference>
<gene>
    <name evidence="2" type="ORF">B0I29_101395</name>
</gene>
<evidence type="ECO:0000313" key="3">
    <source>
        <dbReference type="Proteomes" id="UP000249341"/>
    </source>
</evidence>
<dbReference type="AlphaFoldDB" id="A0A327ZLN4"/>
<keyword evidence="3" id="KW-1185">Reference proteome</keyword>
<evidence type="ECO:0000256" key="1">
    <source>
        <dbReference type="SAM" id="Phobius"/>
    </source>
</evidence>
<keyword evidence="1" id="KW-0472">Membrane</keyword>
<evidence type="ECO:0008006" key="4">
    <source>
        <dbReference type="Google" id="ProtNLM"/>
    </source>
</evidence>
<proteinExistence type="predicted"/>
<dbReference type="SUPFAM" id="SSF82171">
    <property type="entry name" value="DPP6 N-terminal domain-like"/>
    <property type="match status" value="1"/>
</dbReference>
<accession>A0A327ZLN4</accession>